<dbReference type="InterPro" id="IPR053264">
    <property type="entry name" value="Lipoate-ligase_2_inactive"/>
</dbReference>
<dbReference type="AlphaFoldDB" id="A0A2P2KE55"/>
<sequence>MFYAYNMLVLSKTFLTYLDYVFGDCKFGRNAQSITKTRWMHHSSFIWNYEIRNMAYLKIPARAPKYRMARDHAEFVCRMKEYLPRSDFFKKTLKALETHFTMKPVNLDAVGENDGEEMPPSTRLLSQQELEDGSQCPLESVAG</sequence>
<reference evidence="2" key="1">
    <citation type="submission" date="2018-02" db="EMBL/GenBank/DDBJ databases">
        <title>Rhizophora mucronata_Transcriptome.</title>
        <authorList>
            <person name="Meera S.P."/>
            <person name="Sreeshan A."/>
            <person name="Augustine A."/>
        </authorList>
    </citation>
    <scope>NUCLEOTIDE SEQUENCE</scope>
    <source>
        <tissue evidence="2">Leaf</tissue>
    </source>
</reference>
<dbReference type="PANTHER" id="PTHR43506:SF1">
    <property type="entry name" value="BPL_LPL CATALYTIC DOMAIN-CONTAINING PROTEIN"/>
    <property type="match status" value="1"/>
</dbReference>
<dbReference type="EMBL" id="GGEC01023467">
    <property type="protein sequence ID" value="MBX03951.1"/>
    <property type="molecule type" value="Transcribed_RNA"/>
</dbReference>
<evidence type="ECO:0000313" key="2">
    <source>
        <dbReference type="EMBL" id="MBX03951.1"/>
    </source>
</evidence>
<dbReference type="PANTHER" id="PTHR43506">
    <property type="entry name" value="BIOTIN/LIPOATE A/B PROTEIN LIGASE FAMILY"/>
    <property type="match status" value="1"/>
</dbReference>
<dbReference type="SUPFAM" id="SSF55681">
    <property type="entry name" value="Class II aaRS and biotin synthetases"/>
    <property type="match status" value="1"/>
</dbReference>
<protein>
    <submittedName>
        <fullName evidence="2">Uncharacterized protein</fullName>
    </submittedName>
</protein>
<accession>A0A2P2KE55</accession>
<proteinExistence type="predicted"/>
<name>A0A2P2KE55_RHIMU</name>
<dbReference type="Gene3D" id="3.30.930.10">
    <property type="entry name" value="Bira Bifunctional Protein, Domain 2"/>
    <property type="match status" value="1"/>
</dbReference>
<evidence type="ECO:0000256" key="1">
    <source>
        <dbReference type="SAM" id="MobiDB-lite"/>
    </source>
</evidence>
<feature type="region of interest" description="Disordered" evidence="1">
    <location>
        <begin position="109"/>
        <end position="143"/>
    </location>
</feature>
<dbReference type="InterPro" id="IPR045864">
    <property type="entry name" value="aa-tRNA-synth_II/BPL/LPL"/>
</dbReference>
<organism evidence="2">
    <name type="scientific">Rhizophora mucronata</name>
    <name type="common">Asiatic mangrove</name>
    <dbReference type="NCBI Taxonomy" id="61149"/>
    <lineage>
        <taxon>Eukaryota</taxon>
        <taxon>Viridiplantae</taxon>
        <taxon>Streptophyta</taxon>
        <taxon>Embryophyta</taxon>
        <taxon>Tracheophyta</taxon>
        <taxon>Spermatophyta</taxon>
        <taxon>Magnoliopsida</taxon>
        <taxon>eudicotyledons</taxon>
        <taxon>Gunneridae</taxon>
        <taxon>Pentapetalae</taxon>
        <taxon>rosids</taxon>
        <taxon>fabids</taxon>
        <taxon>Malpighiales</taxon>
        <taxon>Rhizophoraceae</taxon>
        <taxon>Rhizophora</taxon>
    </lineage>
</organism>